<accession>A0ABS4C5A7</accession>
<organism evidence="1 2">
    <name type="scientific">Pseudomonas alliivorans</name>
    <dbReference type="NCBI Taxonomy" id="2810613"/>
    <lineage>
        <taxon>Bacteria</taxon>
        <taxon>Pseudomonadati</taxon>
        <taxon>Pseudomonadota</taxon>
        <taxon>Gammaproteobacteria</taxon>
        <taxon>Pseudomonadales</taxon>
        <taxon>Pseudomonadaceae</taxon>
        <taxon>Pseudomonas</taxon>
    </lineage>
</organism>
<keyword evidence="2" id="KW-1185">Reference proteome</keyword>
<comment type="caution">
    <text evidence="1">The sequence shown here is derived from an EMBL/GenBank/DDBJ whole genome shotgun (WGS) entry which is preliminary data.</text>
</comment>
<reference evidence="1 2" key="1">
    <citation type="journal article" date="2022" name="Syst. Appl. Microbiol.">
        <title>Pseudomonas alliivorans sp. nov., a plant-pathogenic bacterium isolated from onion foliage in Georgia, USA.</title>
        <authorList>
            <person name="Zhao M."/>
            <person name="Tyson C."/>
            <person name="Chen H.C."/>
            <person name="Paudel S."/>
            <person name="Gitaitis R."/>
            <person name="Kvitko B."/>
            <person name="Dutta B."/>
        </authorList>
    </citation>
    <scope>NUCLEOTIDE SEQUENCE [LARGE SCALE GENOMIC DNA]</scope>
    <source>
        <strain evidence="1 2">20GA0068</strain>
    </source>
</reference>
<sequence>MFFKWCVGIFPNTFAARFRIITNNGDAIMLIRVTDCESPLWKQAVEIVKSKFQSSYKANIEPNPQYFALTQDEDERIMSCAGITFGNHRTLFSEQYLPRPIHEILSERHGQQIERASIAEIGSLISHHVTAGVIMVNMIPLLAWCMGAQYLLCTVTPRVREMMESCQIVFEPLLTADPTRLSEDGGKNWGSYYAKRPITGFIKVDPQRSRFAAMTLGTLFNHLPVQTRVTQ</sequence>
<evidence type="ECO:0000313" key="1">
    <source>
        <dbReference type="EMBL" id="MBP0945836.1"/>
    </source>
</evidence>
<name>A0ABS4C5A7_9PSED</name>
<gene>
    <name evidence="1" type="ORF">JTJ32_10895</name>
</gene>
<dbReference type="Pfam" id="PF12261">
    <property type="entry name" value="T_hemolysin"/>
    <property type="match status" value="1"/>
</dbReference>
<dbReference type="InterPro" id="IPR022050">
    <property type="entry name" value="T_hemolysin"/>
</dbReference>
<protein>
    <submittedName>
        <fullName evidence="1">Thermostable hemolysin</fullName>
    </submittedName>
</protein>
<dbReference type="EMBL" id="JAFFZW010000003">
    <property type="protein sequence ID" value="MBP0945836.1"/>
    <property type="molecule type" value="Genomic_DNA"/>
</dbReference>
<evidence type="ECO:0000313" key="2">
    <source>
        <dbReference type="Proteomes" id="UP000673197"/>
    </source>
</evidence>
<dbReference type="Proteomes" id="UP000673197">
    <property type="component" value="Unassembled WGS sequence"/>
</dbReference>
<proteinExistence type="predicted"/>